<dbReference type="Pfam" id="PF10023">
    <property type="entry name" value="Aminopep"/>
    <property type="match status" value="1"/>
</dbReference>
<dbReference type="EMBL" id="FQ312005">
    <property type="protein sequence ID" value="CBW27443.1"/>
    <property type="molecule type" value="Genomic_DNA"/>
</dbReference>
<dbReference type="OrthoDB" id="9777175at2"/>
<dbReference type="KEGG" id="bmx:BMS_2663"/>
<dbReference type="HOGENOM" id="CLU_064960_0_0_7"/>
<evidence type="ECO:0000256" key="1">
    <source>
        <dbReference type="SAM" id="Coils"/>
    </source>
</evidence>
<keyword evidence="4" id="KW-1185">Reference proteome</keyword>
<dbReference type="eggNOG" id="COG4324">
    <property type="taxonomic scope" value="Bacteria"/>
</dbReference>
<dbReference type="InterPro" id="IPR014553">
    <property type="entry name" value="Aminopept"/>
</dbReference>
<dbReference type="STRING" id="862908.BMS_2663"/>
<organism evidence="3 4">
    <name type="scientific">Halobacteriovorax marinus (strain ATCC BAA-682 / DSM 15412 / SJ)</name>
    <name type="common">Bacteriovorax marinus</name>
    <dbReference type="NCBI Taxonomy" id="862908"/>
    <lineage>
        <taxon>Bacteria</taxon>
        <taxon>Pseudomonadati</taxon>
        <taxon>Bdellovibrionota</taxon>
        <taxon>Bacteriovoracia</taxon>
        <taxon>Bacteriovoracales</taxon>
        <taxon>Halobacteriovoraceae</taxon>
        <taxon>Halobacteriovorax</taxon>
    </lineage>
</organism>
<evidence type="ECO:0000313" key="3">
    <source>
        <dbReference type="EMBL" id="CBW27443.1"/>
    </source>
</evidence>
<keyword evidence="2" id="KW-0732">Signal</keyword>
<dbReference type="RefSeq" id="WP_014245218.1">
    <property type="nucleotide sequence ID" value="NC_016620.1"/>
</dbReference>
<dbReference type="AlphaFoldDB" id="E1X698"/>
<evidence type="ECO:0000313" key="4">
    <source>
        <dbReference type="Proteomes" id="UP000008963"/>
    </source>
</evidence>
<keyword evidence="3" id="KW-0031">Aminopeptidase</keyword>
<dbReference type="GO" id="GO:0004177">
    <property type="term" value="F:aminopeptidase activity"/>
    <property type="evidence" value="ECO:0007669"/>
    <property type="project" value="UniProtKB-KW"/>
</dbReference>
<feature type="signal peptide" evidence="2">
    <location>
        <begin position="1"/>
        <end position="20"/>
    </location>
</feature>
<feature type="coiled-coil region" evidence="1">
    <location>
        <begin position="227"/>
        <end position="258"/>
    </location>
</feature>
<dbReference type="PROSITE" id="PS51257">
    <property type="entry name" value="PROKAR_LIPOPROTEIN"/>
    <property type="match status" value="1"/>
</dbReference>
<sequence length="364" mass="42966">MATLRLSLTLTIILSLCSCAKLGYLVEQGTGQVKLLTSAKKNEDVLNDVRISKKDKDKIRKIETYKKYFYEYWQRDETSIYSKTTILHDPAVTYLVISSDFNKIEARKECFPIMGCFPYLGFFKKSSAKDYAEDLEKKGLVTYTRPVYAYSTLGYFTDTILSSFFYFDDFELAELIFHELFHTVFFVKDEVELNENLANYFGKQMAIEYFKDDLRLGKRIEEEKVFNQQMRQELVKLARELDQKLRNAKHTSKEMASKVVHEFRESKILPKVRSICKKHSVEEGKCYYLNRKWNQASLAAFMTYENKGDQLLALRNRISGDLKDFFNYIEEEFKRFEESNQDESFTKWLFGKSRSENEKAHIIN</sequence>
<keyword evidence="1" id="KW-0175">Coiled coil</keyword>
<keyword evidence="3" id="KW-0378">Hydrolase</keyword>
<evidence type="ECO:0000256" key="2">
    <source>
        <dbReference type="SAM" id="SignalP"/>
    </source>
</evidence>
<dbReference type="PATRIC" id="fig|862908.3.peg.2542"/>
<gene>
    <name evidence="3" type="ordered locus">BMS_2663</name>
</gene>
<reference evidence="4" key="1">
    <citation type="journal article" date="2013" name="ISME J.">
        <title>A small predatory core genome in the divergent marine Bacteriovorax marinus SJ and the terrestrial Bdellovibrio bacteriovorus.</title>
        <authorList>
            <person name="Crossman L.C."/>
            <person name="Chen H."/>
            <person name="Cerdeno-Tarraga A.M."/>
            <person name="Brooks K."/>
            <person name="Quail M.A."/>
            <person name="Pineiro S.A."/>
            <person name="Hobley L."/>
            <person name="Sockett R.E."/>
            <person name="Bentley S.D."/>
            <person name="Parkhill J."/>
            <person name="Williams H.N."/>
            <person name="Stine O.C."/>
        </authorList>
    </citation>
    <scope>NUCLEOTIDE SEQUENCE [LARGE SCALE GENOMIC DNA]</scope>
    <source>
        <strain evidence="4">ATCC BAA-682 / DSM 15412 / SJ</strain>
    </source>
</reference>
<protein>
    <submittedName>
        <fullName evidence="3">Aminopeptidase</fullName>
    </submittedName>
</protein>
<feature type="chain" id="PRO_5003154832" evidence="2">
    <location>
        <begin position="21"/>
        <end position="364"/>
    </location>
</feature>
<keyword evidence="3" id="KW-0645">Protease</keyword>
<dbReference type="Proteomes" id="UP000008963">
    <property type="component" value="Chromosome"/>
</dbReference>
<proteinExistence type="predicted"/>
<accession>E1X698</accession>
<name>E1X698_HALMS</name>